<dbReference type="GeneID" id="259541"/>
<evidence type="ECO:0000256" key="8">
    <source>
        <dbReference type="SAM" id="Phobius"/>
    </source>
</evidence>
<dbReference type="PROSITE" id="PS51837">
    <property type="entry name" value="LITAF"/>
    <property type="match status" value="1"/>
</dbReference>
<dbReference type="PaxDb" id="6239-Y37D8A.26"/>
<dbReference type="HOGENOM" id="CLU_2485337_0_0_1"/>
<keyword evidence="5" id="KW-0479">Metal-binding</keyword>
<comment type="subcellular location">
    <subcellularLocation>
        <location evidence="2">Endosome membrane</location>
        <topology evidence="2">Peripheral membrane protein</topology>
    </subcellularLocation>
    <subcellularLocation>
        <location evidence="1">Late endosome membrane</location>
    </subcellularLocation>
    <subcellularLocation>
        <location evidence="3">Lysosome membrane</location>
        <topology evidence="3">Peripheral membrane protein</topology>
        <orientation evidence="3">Cytoplasmic side</orientation>
    </subcellularLocation>
</comment>
<dbReference type="Proteomes" id="UP000001940">
    <property type="component" value="Chromosome III"/>
</dbReference>
<dbReference type="OMA" id="CFWCRCF"/>
<keyword evidence="6" id="KW-0862">Zinc</keyword>
<keyword evidence="7 8" id="KW-0472">Membrane</keyword>
<dbReference type="InterPro" id="IPR006629">
    <property type="entry name" value="LITAF"/>
</dbReference>
<dbReference type="OrthoDB" id="4713066at2759"/>
<dbReference type="GO" id="GO:0031902">
    <property type="term" value="C:late endosome membrane"/>
    <property type="evidence" value="ECO:0007669"/>
    <property type="project" value="UniProtKB-SubCell"/>
</dbReference>
<sequence>MLNVNSCAPKSEEVKYVVHKTPYLEFCTNCQETVTTKTEQVFGMLNFALFITCLFLPCFIVCFWCRCFMDVHHRCPNCNKSLGKRDRI</sequence>
<dbReference type="CTD" id="259541"/>
<evidence type="ECO:0000313" key="11">
    <source>
        <dbReference type="Proteomes" id="UP000001940"/>
    </source>
</evidence>
<evidence type="ECO:0000313" key="12">
    <source>
        <dbReference type="WormBase" id="Y37D8A.26"/>
    </source>
</evidence>
<evidence type="ECO:0000256" key="5">
    <source>
        <dbReference type="ARBA" id="ARBA00022723"/>
    </source>
</evidence>
<dbReference type="PhylomeDB" id="Q7YTJ4"/>
<feature type="domain" description="LITAF" evidence="9">
    <location>
        <begin position="6"/>
        <end position="87"/>
    </location>
</feature>
<dbReference type="GO" id="GO:0005765">
    <property type="term" value="C:lysosomal membrane"/>
    <property type="evidence" value="ECO:0007669"/>
    <property type="project" value="UniProtKB-SubCell"/>
</dbReference>
<feature type="transmembrane region" description="Helical" evidence="8">
    <location>
        <begin position="41"/>
        <end position="64"/>
    </location>
</feature>
<evidence type="ECO:0000313" key="10">
    <source>
        <dbReference type="EMBL" id="CAE17974.1"/>
    </source>
</evidence>
<dbReference type="PANTHER" id="PTHR23292">
    <property type="entry name" value="LIPOPOLYSACCHARIDE-INDUCED TUMOR NECROSIS FACTOR-ALPHA FACTOR"/>
    <property type="match status" value="1"/>
</dbReference>
<dbReference type="InterPro" id="IPR037519">
    <property type="entry name" value="LITAF_fam"/>
</dbReference>
<dbReference type="SMART" id="SM00714">
    <property type="entry name" value="LITAF"/>
    <property type="match status" value="1"/>
</dbReference>
<comment type="similarity">
    <text evidence="4">Belongs to the CDIP1/LITAF family.</text>
</comment>
<keyword evidence="8" id="KW-1133">Transmembrane helix</keyword>
<accession>Q7YTJ4</accession>
<dbReference type="Pfam" id="PF10601">
    <property type="entry name" value="zf-LITAF-like"/>
    <property type="match status" value="1"/>
</dbReference>
<dbReference type="UCSC" id="Y37D8A.26">
    <property type="organism name" value="c. elegans"/>
</dbReference>
<dbReference type="RefSeq" id="NP_001022834.1">
    <property type="nucleotide sequence ID" value="NM_001027663.1"/>
</dbReference>
<dbReference type="PANTHER" id="PTHR23292:SF42">
    <property type="entry name" value="LITAF DOMAIN-CONTAINING PROTEIN"/>
    <property type="match status" value="1"/>
</dbReference>
<dbReference type="eggNOG" id="ENOG502TJ2Q">
    <property type="taxonomic scope" value="Eukaryota"/>
</dbReference>
<evidence type="ECO:0000256" key="6">
    <source>
        <dbReference type="ARBA" id="ARBA00022833"/>
    </source>
</evidence>
<dbReference type="GO" id="GO:0008270">
    <property type="term" value="F:zinc ion binding"/>
    <property type="evidence" value="ECO:0000318"/>
    <property type="project" value="GO_Central"/>
</dbReference>
<keyword evidence="8" id="KW-0812">Transmembrane</keyword>
<dbReference type="EMBL" id="BX284603">
    <property type="protein sequence ID" value="CAE17974.1"/>
    <property type="molecule type" value="Genomic_DNA"/>
</dbReference>
<evidence type="ECO:0000256" key="7">
    <source>
        <dbReference type="ARBA" id="ARBA00023136"/>
    </source>
</evidence>
<dbReference type="AlphaFoldDB" id="Q7YTJ4"/>
<name>Q7YTJ4_CAEEL</name>
<evidence type="ECO:0000256" key="2">
    <source>
        <dbReference type="ARBA" id="ARBA00004481"/>
    </source>
</evidence>
<proteinExistence type="inferred from homology"/>
<keyword evidence="11" id="KW-1185">Reference proteome</keyword>
<dbReference type="Bgee" id="WBGene00012561">
    <property type="expression patterns" value="Expressed in pharyngeal muscle cell (C elegans)"/>
</dbReference>
<dbReference type="WormBase" id="Y37D8A.26">
    <property type="protein sequence ID" value="CE35073"/>
    <property type="gene ID" value="WBGene00012561"/>
</dbReference>
<dbReference type="InParanoid" id="Q7YTJ4"/>
<dbReference type="KEGG" id="cel:CELE_Y37D8A.26"/>
<evidence type="ECO:0000256" key="1">
    <source>
        <dbReference type="ARBA" id="ARBA00004414"/>
    </source>
</evidence>
<evidence type="ECO:0000259" key="9">
    <source>
        <dbReference type="PROSITE" id="PS51837"/>
    </source>
</evidence>
<gene>
    <name evidence="10" type="ORF">CELE_Y37D8A.26</name>
    <name evidence="10 12" type="ORF">Y37D8A.26</name>
</gene>
<organism evidence="10 11">
    <name type="scientific">Caenorhabditis elegans</name>
    <dbReference type="NCBI Taxonomy" id="6239"/>
    <lineage>
        <taxon>Eukaryota</taxon>
        <taxon>Metazoa</taxon>
        <taxon>Ecdysozoa</taxon>
        <taxon>Nematoda</taxon>
        <taxon>Chromadorea</taxon>
        <taxon>Rhabditida</taxon>
        <taxon>Rhabditina</taxon>
        <taxon>Rhabditomorpha</taxon>
        <taxon>Rhabditoidea</taxon>
        <taxon>Rhabditidae</taxon>
        <taxon>Peloderinae</taxon>
        <taxon>Caenorhabditis</taxon>
    </lineage>
</organism>
<evidence type="ECO:0000256" key="4">
    <source>
        <dbReference type="ARBA" id="ARBA00005975"/>
    </source>
</evidence>
<reference evidence="10 11" key="1">
    <citation type="journal article" date="1998" name="Science">
        <title>Genome sequence of the nematode C. elegans: a platform for investigating biology.</title>
        <authorList>
            <consortium name="The C. elegans sequencing consortium"/>
            <person name="Sulson J.E."/>
            <person name="Waterston R."/>
        </authorList>
    </citation>
    <scope>NUCLEOTIDE SEQUENCE [LARGE SCALE GENOMIC DNA]</scope>
    <source>
        <strain evidence="10 11">Bristol N2</strain>
    </source>
</reference>
<protein>
    <submittedName>
        <fullName evidence="10">LITAF domain-containing protein</fullName>
    </submittedName>
</protein>
<evidence type="ECO:0000256" key="3">
    <source>
        <dbReference type="ARBA" id="ARBA00004630"/>
    </source>
</evidence>
<dbReference type="AGR" id="WB:WBGene00012561"/>